<dbReference type="PANTHER" id="PTHR42923:SF17">
    <property type="entry name" value="AMINE OXIDASE DOMAIN-CONTAINING PROTEIN"/>
    <property type="match status" value="1"/>
</dbReference>
<dbReference type="FunFam" id="1.10.405.20:FF:000001">
    <property type="entry name" value="Amine oxidase"/>
    <property type="match status" value="1"/>
</dbReference>
<dbReference type="Gene3D" id="3.30.70.1990">
    <property type="match status" value="1"/>
</dbReference>
<name>A0AA95SSD8_9BURK</name>
<dbReference type="RefSeq" id="WP_285235536.1">
    <property type="nucleotide sequence ID" value="NZ_CP116346.1"/>
</dbReference>
<dbReference type="Gene3D" id="3.50.50.60">
    <property type="entry name" value="FAD/NAD(P)-binding domain"/>
    <property type="match status" value="1"/>
</dbReference>
<dbReference type="Pfam" id="PF13450">
    <property type="entry name" value="NAD_binding_8"/>
    <property type="match status" value="1"/>
</dbReference>
<keyword evidence="2" id="KW-1185">Reference proteome</keyword>
<dbReference type="KEGG" id="pais:PFX98_04965"/>
<dbReference type="EMBL" id="CP116346">
    <property type="protein sequence ID" value="WIT14406.1"/>
    <property type="molecule type" value="Genomic_DNA"/>
</dbReference>
<dbReference type="Gene3D" id="1.10.405.20">
    <property type="match status" value="1"/>
</dbReference>
<dbReference type="AlphaFoldDB" id="A0AA95SSD8"/>
<reference evidence="1" key="1">
    <citation type="submission" date="2023-01" db="EMBL/GenBank/DDBJ databases">
        <title>Whole genome sequence of Paucibacter sp. S2-9 isolated from pond sediment.</title>
        <authorList>
            <person name="Jung J.Y."/>
        </authorList>
    </citation>
    <scope>NUCLEOTIDE SEQUENCE</scope>
    <source>
        <strain evidence="1">S2-9</strain>
    </source>
</reference>
<dbReference type="GO" id="GO:0016491">
    <property type="term" value="F:oxidoreductase activity"/>
    <property type="evidence" value="ECO:0007669"/>
    <property type="project" value="TreeGrafter"/>
</dbReference>
<dbReference type="InterPro" id="IPR050464">
    <property type="entry name" value="Zeta_carotene_desat/Oxidored"/>
</dbReference>
<dbReference type="Proteomes" id="UP001177769">
    <property type="component" value="Chromosome"/>
</dbReference>
<sequence>MHALPPGGGAGPGGPRVAVVGSGIAGLSAAWALSRHADVTLFEAGDYFGGHTHTVDITLQGQRHGVDTGFLVFNERTYPLLIQLFAQLGVEVAASDMSFSVQLPELALEWSGSNLNSVFAQRRNLLRPAFWGMLQDLLRFNRLCTALAERGSEAALSQSIGDFLGEQRFGEAFRRWYLLPMVACIWSCPTAQMLQFPIRTLIRFCHNHGLLQVTQRPQWFTVRGGARHYVDKLLPQIRHKRLNCAVHAVERCGTQLRVHSGAGTELFDEVVLAGHSDQSLALLGNASLQERQILGSIGYHRNRAVLHTDAGLLPQRRRAWAAWNYEHGGSAGQLRRGREDQAVCLHYLLNRLQPLPWQQPVLVSLNPVREPAAAQVLGEFDYAHPVFDLPAVRAQERLHEIQGRDHLWYCGAWTRYGFHEDGLLSGLGVAKRMLEHWAARAPAGATP</sequence>
<protein>
    <submittedName>
        <fullName evidence="1">FAD-dependent oxidoreductase</fullName>
    </submittedName>
</protein>
<accession>A0AA95SSD8</accession>
<dbReference type="SUPFAM" id="SSF51905">
    <property type="entry name" value="FAD/NAD(P)-binding domain"/>
    <property type="match status" value="1"/>
</dbReference>
<dbReference type="PANTHER" id="PTHR42923">
    <property type="entry name" value="PROTOPORPHYRINOGEN OXIDASE"/>
    <property type="match status" value="1"/>
</dbReference>
<dbReference type="InterPro" id="IPR036188">
    <property type="entry name" value="FAD/NAD-bd_sf"/>
</dbReference>
<proteinExistence type="predicted"/>
<evidence type="ECO:0000313" key="1">
    <source>
        <dbReference type="EMBL" id="WIT14406.1"/>
    </source>
</evidence>
<organism evidence="1 2">
    <name type="scientific">Paucibacter sediminis</name>
    <dbReference type="NCBI Taxonomy" id="3019553"/>
    <lineage>
        <taxon>Bacteria</taxon>
        <taxon>Pseudomonadati</taxon>
        <taxon>Pseudomonadota</taxon>
        <taxon>Betaproteobacteria</taxon>
        <taxon>Burkholderiales</taxon>
        <taxon>Sphaerotilaceae</taxon>
        <taxon>Roseateles</taxon>
    </lineage>
</organism>
<gene>
    <name evidence="1" type="ORF">PFX98_04965</name>
</gene>
<evidence type="ECO:0000313" key="2">
    <source>
        <dbReference type="Proteomes" id="UP001177769"/>
    </source>
</evidence>